<keyword evidence="2" id="KW-1185">Reference proteome</keyword>
<evidence type="ECO:0000313" key="2">
    <source>
        <dbReference type="Proteomes" id="UP000595437"/>
    </source>
</evidence>
<evidence type="ECO:0000313" key="1">
    <source>
        <dbReference type="EMBL" id="QQP38313.1"/>
    </source>
</evidence>
<dbReference type="Proteomes" id="UP000595437">
    <property type="component" value="Chromosome 13"/>
</dbReference>
<feature type="non-terminal residue" evidence="1">
    <location>
        <position position="92"/>
    </location>
</feature>
<protein>
    <submittedName>
        <fullName evidence="1">Uncharacterized protein</fullName>
    </submittedName>
</protein>
<dbReference type="AlphaFoldDB" id="A0A7T8GV10"/>
<feature type="non-terminal residue" evidence="1">
    <location>
        <position position="1"/>
    </location>
</feature>
<name>A0A7T8GV10_CALRO</name>
<accession>A0A7T8GV10</accession>
<organism evidence="1 2">
    <name type="scientific">Caligus rogercresseyi</name>
    <name type="common">Sea louse</name>
    <dbReference type="NCBI Taxonomy" id="217165"/>
    <lineage>
        <taxon>Eukaryota</taxon>
        <taxon>Metazoa</taxon>
        <taxon>Ecdysozoa</taxon>
        <taxon>Arthropoda</taxon>
        <taxon>Crustacea</taxon>
        <taxon>Multicrustacea</taxon>
        <taxon>Hexanauplia</taxon>
        <taxon>Copepoda</taxon>
        <taxon>Siphonostomatoida</taxon>
        <taxon>Caligidae</taxon>
        <taxon>Caligus</taxon>
    </lineage>
</organism>
<sequence length="92" mass="10233">SLNNCNFGRHFYRVSTPFRRIPNPALASRVRLENKAAFIFLGLPTTSVNLFQMLEGSGLVVVDGCYQDILLLNPGFDTDVLLANDEALHCHP</sequence>
<gene>
    <name evidence="1" type="ORF">FKW44_018859</name>
</gene>
<dbReference type="EMBL" id="CP045902">
    <property type="protein sequence ID" value="QQP38313.1"/>
    <property type="molecule type" value="Genomic_DNA"/>
</dbReference>
<reference evidence="2" key="1">
    <citation type="submission" date="2021-01" db="EMBL/GenBank/DDBJ databases">
        <title>Caligus Genome Assembly.</title>
        <authorList>
            <person name="Gallardo-Escarate C."/>
        </authorList>
    </citation>
    <scope>NUCLEOTIDE SEQUENCE [LARGE SCALE GENOMIC DNA]</scope>
</reference>
<proteinExistence type="predicted"/>